<dbReference type="Gene3D" id="2.60.120.620">
    <property type="entry name" value="q2cbj1_9rhob like domain"/>
    <property type="match status" value="1"/>
</dbReference>
<organism evidence="1 2">
    <name type="scientific">Leptomonas seymouri</name>
    <dbReference type="NCBI Taxonomy" id="5684"/>
    <lineage>
        <taxon>Eukaryota</taxon>
        <taxon>Discoba</taxon>
        <taxon>Euglenozoa</taxon>
        <taxon>Kinetoplastea</taxon>
        <taxon>Metakinetoplastina</taxon>
        <taxon>Trypanosomatida</taxon>
        <taxon>Trypanosomatidae</taxon>
        <taxon>Leishmaniinae</taxon>
        <taxon>Leptomonas</taxon>
    </lineage>
</organism>
<evidence type="ECO:0000313" key="2">
    <source>
        <dbReference type="Proteomes" id="UP000038009"/>
    </source>
</evidence>
<dbReference type="VEuPathDB" id="TriTrypDB:Lsey_0016_0340"/>
<name>A0A0N0P8R0_LEPSE</name>
<comment type="caution">
    <text evidence="1">The sequence shown here is derived from an EMBL/GenBank/DDBJ whole genome shotgun (WGS) entry which is preliminary data.</text>
</comment>
<dbReference type="Pfam" id="PF05721">
    <property type="entry name" value="PhyH"/>
    <property type="match status" value="1"/>
</dbReference>
<dbReference type="PANTHER" id="PTHR37563:SF2">
    <property type="entry name" value="PHYTANOYL-COA DIOXYGENASE FAMILY PROTEIN (AFU_ORTHOLOGUE AFUA_2G03330)"/>
    <property type="match status" value="1"/>
</dbReference>
<gene>
    <name evidence="1" type="ORF">ABL78_1080</name>
</gene>
<dbReference type="InterPro" id="IPR051961">
    <property type="entry name" value="Fungal_Metabolite_Diox"/>
</dbReference>
<sequence>MGTEKAAVPICCSRCGKGLGKAAQAKYIQCLNCKRCYHKKCFMAETGSHAAKNNSTSRSCVCCLSTPTGDARLMRFGRGNRYAAEFLKNGFCVILLSENAADQKHLATELTEWGNEVVKYHRALLKTYECQAELDASVPTLESGYSNFRQRCSGRFEIIADFISEKIVPLVEKSKAVQETLTFLLCNPKMKVDKKIMSSGCFLSLMGSETQNYHTDGPALSDVVDLFPYAVNVFVPLVPVDSHNGTEFIPGSHFVSAHEKAKSVRPSVAVGCALLFDYRVVHRGLRNSKLDPRPCYYATYSQSWYNDTYNFSENRYKRKLEVCLAFLEPRGERLARKNKIENV</sequence>
<proteinExistence type="predicted"/>
<dbReference type="AlphaFoldDB" id="A0A0N0P8R0"/>
<dbReference type="Proteomes" id="UP000038009">
    <property type="component" value="Unassembled WGS sequence"/>
</dbReference>
<keyword evidence="2" id="KW-1185">Reference proteome</keyword>
<reference evidence="1 2" key="1">
    <citation type="journal article" date="2015" name="PLoS Pathog.">
        <title>Leptomonas seymouri: Adaptations to the Dixenous Life Cycle Analyzed by Genome Sequencing, Transcriptome Profiling and Co-infection with Leishmania donovani.</title>
        <authorList>
            <person name="Kraeva N."/>
            <person name="Butenko A."/>
            <person name="Hlavacova J."/>
            <person name="Kostygov A."/>
            <person name="Myskova J."/>
            <person name="Grybchuk D."/>
            <person name="Lestinova T."/>
            <person name="Votypka J."/>
            <person name="Volf P."/>
            <person name="Opperdoes F."/>
            <person name="Flegontov P."/>
            <person name="Lukes J."/>
            <person name="Yurchenko V."/>
        </authorList>
    </citation>
    <scope>NUCLEOTIDE SEQUENCE [LARGE SCALE GENOMIC DNA]</scope>
    <source>
        <strain evidence="1 2">ATCC 30220</strain>
    </source>
</reference>
<protein>
    <recommendedName>
        <fullName evidence="3">Phytanoyl-CoA dioxygenase (PhyH)</fullName>
    </recommendedName>
</protein>
<accession>A0A0N0P8R0</accession>
<dbReference type="OMA" id="SNFRQRC"/>
<dbReference type="SUPFAM" id="SSF51197">
    <property type="entry name" value="Clavaminate synthase-like"/>
    <property type="match status" value="1"/>
</dbReference>
<dbReference type="PANTHER" id="PTHR37563">
    <property type="entry name" value="PHYTANOYL-COA DIOXYGENASE FAMILY PROTEIN (AFU_ORTHOLOGUE AFUA_2G03330)"/>
    <property type="match status" value="1"/>
</dbReference>
<dbReference type="EMBL" id="LJSK01000016">
    <property type="protein sequence ID" value="KPI89817.1"/>
    <property type="molecule type" value="Genomic_DNA"/>
</dbReference>
<dbReference type="OrthoDB" id="420046at2759"/>
<evidence type="ECO:0008006" key="3">
    <source>
        <dbReference type="Google" id="ProtNLM"/>
    </source>
</evidence>
<dbReference type="CDD" id="cd20805">
    <property type="entry name" value="C1_DGK_rpt2"/>
    <property type="match status" value="1"/>
</dbReference>
<dbReference type="InterPro" id="IPR008775">
    <property type="entry name" value="Phytyl_CoA_dOase-like"/>
</dbReference>
<evidence type="ECO:0000313" key="1">
    <source>
        <dbReference type="EMBL" id="KPI89817.1"/>
    </source>
</evidence>